<accession>A0A191KBN0</accession>
<organism evidence="1 2">
    <name type="scientific">Streptococcus phage 9874</name>
    <dbReference type="NCBI Taxonomy" id="1814960"/>
    <lineage>
        <taxon>Viruses</taxon>
        <taxon>Duplodnaviria</taxon>
        <taxon>Heunggongvirae</taxon>
        <taxon>Uroviricota</taxon>
        <taxon>Caudoviricetes</taxon>
        <taxon>Piorkowskivirus</taxon>
        <taxon>Piorkowskivirus pv9874</taxon>
    </lineage>
</organism>
<evidence type="ECO:0000313" key="1">
    <source>
        <dbReference type="EMBL" id="AMQ65842.1"/>
    </source>
</evidence>
<reference evidence="1 2" key="1">
    <citation type="journal article" date="2016" name="Appl. Environ. Microbiol.">
        <title>Identification and Analysis of a Novel Group of Bacteriophages Infecting the Lactic Acid Bacterium Streptococcus thermophilus.</title>
        <authorList>
            <person name="McDonnell B."/>
            <person name="Mahony J."/>
            <person name="Neve H."/>
            <person name="Hanemaaijer L."/>
            <person name="Noben J.P."/>
            <person name="Kouwen T."/>
            <person name="van Sinderen D."/>
        </authorList>
    </citation>
    <scope>NUCLEOTIDE SEQUENCE [LARGE SCALE GENOMIC DNA]</scope>
</reference>
<dbReference type="GeneID" id="29057578"/>
<name>A0A191KBN0_9CAUD</name>
<gene>
    <name evidence="1" type="ORF">P9874_01</name>
</gene>
<evidence type="ECO:0000313" key="2">
    <source>
        <dbReference type="Proteomes" id="UP000201243"/>
    </source>
</evidence>
<proteinExistence type="predicted"/>
<dbReference type="Proteomes" id="UP000201243">
    <property type="component" value="Segment"/>
</dbReference>
<sequence length="160" mass="18569">MVKSKYETHVAPYFDDIFYWYSHDWTLERIASELGIAKSTIMLYKKENSDLSDLLKKAEKSKPRYIAIKAEAALRDKLKDREIEEVHQEQWVDKNGAVTKKHIKKIKKIIPADTTAIIFALKNTDPKRWNDRSQVELSGSVETNPYEGLSTEELKKLANL</sequence>
<dbReference type="KEGG" id="vg:29057578"/>
<dbReference type="EMBL" id="KU678392">
    <property type="protein sequence ID" value="AMQ65842.1"/>
    <property type="molecule type" value="Genomic_DNA"/>
</dbReference>
<protein>
    <submittedName>
        <fullName evidence="1">Uncharacterized protein</fullName>
    </submittedName>
</protein>
<keyword evidence="2" id="KW-1185">Reference proteome</keyword>
<dbReference type="OrthoDB" id="20673at10239"/>
<dbReference type="RefSeq" id="YP_009280327.1">
    <property type="nucleotide sequence ID" value="NC_031023.1"/>
</dbReference>